<dbReference type="Pfam" id="PF02781">
    <property type="entry name" value="G6PD_C"/>
    <property type="match status" value="1"/>
</dbReference>
<accession>A0A2C6LHT1</accession>
<evidence type="ECO:0000256" key="3">
    <source>
        <dbReference type="ARBA" id="ARBA00022857"/>
    </source>
</evidence>
<dbReference type="VEuPathDB" id="ToxoDB:CSUI_000178"/>
<evidence type="ECO:0000256" key="4">
    <source>
        <dbReference type="ARBA" id="ARBA00023002"/>
    </source>
</evidence>
<dbReference type="InterPro" id="IPR022675">
    <property type="entry name" value="G6P_DH_C"/>
</dbReference>
<evidence type="ECO:0000256" key="2">
    <source>
        <dbReference type="ARBA" id="ARBA00013019"/>
    </source>
</evidence>
<keyword evidence="9" id="KW-1185">Reference proteome</keyword>
<comment type="pathway">
    <text evidence="1">Carbohydrate degradation.</text>
</comment>
<dbReference type="GeneID" id="94423623"/>
<dbReference type="Gene3D" id="3.30.360.10">
    <property type="entry name" value="Dihydrodipicolinate Reductase, domain 2"/>
    <property type="match status" value="1"/>
</dbReference>
<dbReference type="GO" id="GO:0004345">
    <property type="term" value="F:glucose-6-phosphate dehydrogenase activity"/>
    <property type="evidence" value="ECO:0007669"/>
    <property type="project" value="UniProtKB-EC"/>
</dbReference>
<keyword evidence="4" id="KW-0560">Oxidoreductase</keyword>
<gene>
    <name evidence="8" type="ORF">CSUI_000178</name>
</gene>
<dbReference type="SUPFAM" id="SSF55347">
    <property type="entry name" value="Glyceraldehyde-3-phosphate dehydrogenase-like, C-terminal domain"/>
    <property type="match status" value="1"/>
</dbReference>
<keyword evidence="3" id="KW-0521">NADP</keyword>
<evidence type="ECO:0000313" key="8">
    <source>
        <dbReference type="EMBL" id="PHJ25964.1"/>
    </source>
</evidence>
<dbReference type="Proteomes" id="UP000221165">
    <property type="component" value="Unassembled WGS sequence"/>
</dbReference>
<dbReference type="GO" id="GO:0050661">
    <property type="term" value="F:NADP binding"/>
    <property type="evidence" value="ECO:0007669"/>
    <property type="project" value="InterPro"/>
</dbReference>
<feature type="region of interest" description="Disordered" evidence="6">
    <location>
        <begin position="146"/>
        <end position="175"/>
    </location>
</feature>
<evidence type="ECO:0000313" key="9">
    <source>
        <dbReference type="Proteomes" id="UP000221165"/>
    </source>
</evidence>
<dbReference type="InterPro" id="IPR001282">
    <property type="entry name" value="G6P_DH"/>
</dbReference>
<evidence type="ECO:0000256" key="5">
    <source>
        <dbReference type="ARBA" id="ARBA00023277"/>
    </source>
</evidence>
<keyword evidence="5" id="KW-0119">Carbohydrate metabolism</keyword>
<evidence type="ECO:0000256" key="6">
    <source>
        <dbReference type="SAM" id="MobiDB-lite"/>
    </source>
</evidence>
<organism evidence="8 9">
    <name type="scientific">Cystoisospora suis</name>
    <dbReference type="NCBI Taxonomy" id="483139"/>
    <lineage>
        <taxon>Eukaryota</taxon>
        <taxon>Sar</taxon>
        <taxon>Alveolata</taxon>
        <taxon>Apicomplexa</taxon>
        <taxon>Conoidasida</taxon>
        <taxon>Coccidia</taxon>
        <taxon>Eucoccidiorida</taxon>
        <taxon>Eimeriorina</taxon>
        <taxon>Sarcocystidae</taxon>
        <taxon>Cystoisospora</taxon>
    </lineage>
</organism>
<proteinExistence type="predicted"/>
<dbReference type="EC" id="1.1.1.49" evidence="2"/>
<feature type="domain" description="Glucose-6-phosphate dehydrogenase C-terminal" evidence="7">
    <location>
        <begin position="1"/>
        <end position="142"/>
    </location>
</feature>
<evidence type="ECO:0000259" key="7">
    <source>
        <dbReference type="Pfam" id="PF02781"/>
    </source>
</evidence>
<dbReference type="PANTHER" id="PTHR23429">
    <property type="entry name" value="GLUCOSE-6-PHOSPHATE 1-DEHYDROGENASE G6PD"/>
    <property type="match status" value="1"/>
</dbReference>
<dbReference type="GO" id="GO:0009051">
    <property type="term" value="P:pentose-phosphate shunt, oxidative branch"/>
    <property type="evidence" value="ECO:0007669"/>
    <property type="project" value="TreeGrafter"/>
</dbReference>
<feature type="compositionally biased region" description="Polar residues" evidence="6">
    <location>
        <begin position="154"/>
        <end position="175"/>
    </location>
</feature>
<protein>
    <recommendedName>
        <fullName evidence="2">glucose-6-phosphate dehydrogenase (NADP(+))</fullName>
        <ecNumber evidence="2">1.1.1.49</ecNumber>
    </recommendedName>
</protein>
<name>A0A2C6LHT1_9APIC</name>
<dbReference type="OrthoDB" id="60984at2759"/>
<evidence type="ECO:0000256" key="1">
    <source>
        <dbReference type="ARBA" id="ARBA00004921"/>
    </source>
</evidence>
<sequence length="175" mass="19483">MEAGKAMEKKRVEARVVFKSTPGFRGGNAIFPENSLVIEIQPEHKIRLEVNRKVAGSGTDLESGSLSMDVKPESKRLPDAYERLILDVMNSDKRNFVRTDELRESWRIFTPVLQKLDEKKVKPLPYPFGTPGPDGAVGTLRKALEKPRVLRGSPHSNGKSPSKFSLRSTLSGIVN</sequence>
<dbReference type="RefSeq" id="XP_067927610.1">
    <property type="nucleotide sequence ID" value="XM_068060412.1"/>
</dbReference>
<dbReference type="GO" id="GO:0006006">
    <property type="term" value="P:glucose metabolic process"/>
    <property type="evidence" value="ECO:0007669"/>
    <property type="project" value="InterPro"/>
</dbReference>
<dbReference type="AlphaFoldDB" id="A0A2C6LHT1"/>
<reference evidence="8 9" key="1">
    <citation type="journal article" date="2017" name="Int. J. Parasitol.">
        <title>The genome of the protozoan parasite Cystoisospora suis and a reverse vaccinology approach to identify vaccine candidates.</title>
        <authorList>
            <person name="Palmieri N."/>
            <person name="Shrestha A."/>
            <person name="Ruttkowski B."/>
            <person name="Beck T."/>
            <person name="Vogl C."/>
            <person name="Tomley F."/>
            <person name="Blake D.P."/>
            <person name="Joachim A."/>
        </authorList>
    </citation>
    <scope>NUCLEOTIDE SEQUENCE [LARGE SCALE GENOMIC DNA]</scope>
    <source>
        <strain evidence="8 9">Wien I</strain>
    </source>
</reference>
<dbReference type="PANTHER" id="PTHR23429:SF0">
    <property type="entry name" value="GLUCOSE-6-PHOSPHATE 1-DEHYDROGENASE"/>
    <property type="match status" value="1"/>
</dbReference>
<dbReference type="EMBL" id="MIGC01000073">
    <property type="protein sequence ID" value="PHJ25964.1"/>
    <property type="molecule type" value="Genomic_DNA"/>
</dbReference>
<comment type="caution">
    <text evidence="8">The sequence shown here is derived from an EMBL/GenBank/DDBJ whole genome shotgun (WGS) entry which is preliminary data.</text>
</comment>